<sequence length="534" mass="59054">MQAGKHGVIVLNSGRRPSLQPRRRPEAESEDTNDLPESNDPAVIRKIVRRQAALASAGRRKATIAATHQKRSNANRRQTEASVASLASDTISGRRLLSQQHVIGPGALAVTSHRFDPFMTHPVDFEIVRDPNVLHSMFNAFMANVAPLLDLRLPTQDDRRFGRRYSWQKELPQMALSSPPCFWSVMLSASAQVGARTSNDPASSVTTLNFRHMAIRSINKRLDASGEGFHNDFGLLIGIAILGSWEHWWGSSEACKAHADGLQILRPHFQDQDQPHDLLAQIMTFANTFGTPTSETPAGPKYAQELPRIVELQSETNVGFTWIAGRAYLDQRLVKGICSSLEIERMSPSPERAQTIKEVASAIMSFNTKPRLKSVFTESDWARDQDGDRINLEVHIILQAAGVSLMTFLANSAGAAGTADIDVIGMCDEVADLARSVMCLALYDQILLWALVTVFSLNHQTPTKGIAVMRAVTQRLQLHLLPLEAIETYLEAFVFLESARSDYYELLNLVMLPEDRSDTGVEEGGGTSQTCRMQ</sequence>
<dbReference type="Proteomes" id="UP001056384">
    <property type="component" value="Chromosome 2"/>
</dbReference>
<name>A0A9Q9EES7_9PEZI</name>
<organism evidence="2 3">
    <name type="scientific">Septoria linicola</name>
    <dbReference type="NCBI Taxonomy" id="215465"/>
    <lineage>
        <taxon>Eukaryota</taxon>
        <taxon>Fungi</taxon>
        <taxon>Dikarya</taxon>
        <taxon>Ascomycota</taxon>
        <taxon>Pezizomycotina</taxon>
        <taxon>Dothideomycetes</taxon>
        <taxon>Dothideomycetidae</taxon>
        <taxon>Mycosphaerellales</taxon>
        <taxon>Mycosphaerellaceae</taxon>
        <taxon>Septoria</taxon>
    </lineage>
</organism>
<protein>
    <submittedName>
        <fullName evidence="2">Fungal transcription factor</fullName>
    </submittedName>
</protein>
<gene>
    <name evidence="2" type="ORF">Slin15195_G024300</name>
</gene>
<evidence type="ECO:0000256" key="1">
    <source>
        <dbReference type="SAM" id="MobiDB-lite"/>
    </source>
</evidence>
<feature type="region of interest" description="Disordered" evidence="1">
    <location>
        <begin position="1"/>
        <end position="41"/>
    </location>
</feature>
<dbReference type="OrthoDB" id="3632713at2759"/>
<evidence type="ECO:0000313" key="2">
    <source>
        <dbReference type="EMBL" id="USW49111.1"/>
    </source>
</evidence>
<feature type="compositionally biased region" description="Basic residues" evidence="1">
    <location>
        <begin position="58"/>
        <end position="74"/>
    </location>
</feature>
<evidence type="ECO:0000313" key="3">
    <source>
        <dbReference type="Proteomes" id="UP001056384"/>
    </source>
</evidence>
<reference evidence="2" key="1">
    <citation type="submission" date="2022-06" db="EMBL/GenBank/DDBJ databases">
        <title>Complete genome sequences of two strains of the flax pathogen Septoria linicola.</title>
        <authorList>
            <person name="Lapalu N."/>
            <person name="Simon A."/>
            <person name="Demenou B."/>
            <person name="Paumier D."/>
            <person name="Guillot M.-P."/>
            <person name="Gout L."/>
            <person name="Valade R."/>
        </authorList>
    </citation>
    <scope>NUCLEOTIDE SEQUENCE</scope>
    <source>
        <strain evidence="2">SE15195</strain>
    </source>
</reference>
<dbReference type="EMBL" id="CP099419">
    <property type="protein sequence ID" value="USW49111.1"/>
    <property type="molecule type" value="Genomic_DNA"/>
</dbReference>
<dbReference type="AlphaFoldDB" id="A0A9Q9EES7"/>
<feature type="region of interest" description="Disordered" evidence="1">
    <location>
        <begin position="58"/>
        <end position="81"/>
    </location>
</feature>
<keyword evidence="3" id="KW-1185">Reference proteome</keyword>
<accession>A0A9Q9EES7</accession>
<proteinExistence type="predicted"/>